<dbReference type="RefSeq" id="WP_168536772.1">
    <property type="nucleotide sequence ID" value="NZ_JAAWWP010000003.1"/>
</dbReference>
<feature type="transmembrane region" description="Helical" evidence="7">
    <location>
        <begin position="156"/>
        <end position="175"/>
    </location>
</feature>
<feature type="transmembrane region" description="Helical" evidence="7">
    <location>
        <begin position="12"/>
        <end position="30"/>
    </location>
</feature>
<keyword evidence="3 7" id="KW-0812">Transmembrane</keyword>
<evidence type="ECO:0000256" key="4">
    <source>
        <dbReference type="ARBA" id="ARBA00022989"/>
    </source>
</evidence>
<name>A0ABX1H0Y2_9ACTN</name>
<comment type="similarity">
    <text evidence="2">Belongs to the EamA transporter family.</text>
</comment>
<evidence type="ECO:0000256" key="6">
    <source>
        <dbReference type="SAM" id="MobiDB-lite"/>
    </source>
</evidence>
<keyword evidence="4 7" id="KW-1133">Transmembrane helix</keyword>
<feature type="transmembrane region" description="Helical" evidence="7">
    <location>
        <begin position="229"/>
        <end position="249"/>
    </location>
</feature>
<evidence type="ECO:0000256" key="2">
    <source>
        <dbReference type="ARBA" id="ARBA00007362"/>
    </source>
</evidence>
<comment type="caution">
    <text evidence="9">The sequence shown here is derived from an EMBL/GenBank/DDBJ whole genome shotgun (WGS) entry which is preliminary data.</text>
</comment>
<feature type="region of interest" description="Disordered" evidence="6">
    <location>
        <begin position="303"/>
        <end position="370"/>
    </location>
</feature>
<reference evidence="9 10" key="1">
    <citation type="submission" date="2020-04" db="EMBL/GenBank/DDBJ databases">
        <title>Phylogenetic Diversity and Antibacterial Activity against Ralstonia solanacearum of Endophytic Actinomycete Isolated from Moss.</title>
        <authorList>
            <person name="Zhuang X."/>
        </authorList>
    </citation>
    <scope>NUCLEOTIDE SEQUENCE [LARGE SCALE GENOMIC DNA]</scope>
    <source>
        <strain evidence="9 10">LD120</strain>
    </source>
</reference>
<feature type="domain" description="EamA" evidence="8">
    <location>
        <begin position="156"/>
        <end position="301"/>
    </location>
</feature>
<comment type="subcellular location">
    <subcellularLocation>
        <location evidence="1">Membrane</location>
        <topology evidence="1">Multi-pass membrane protein</topology>
    </subcellularLocation>
</comment>
<dbReference type="PANTHER" id="PTHR32322">
    <property type="entry name" value="INNER MEMBRANE TRANSPORTER"/>
    <property type="match status" value="1"/>
</dbReference>
<dbReference type="InterPro" id="IPR050638">
    <property type="entry name" value="AA-Vitamin_Transporters"/>
</dbReference>
<dbReference type="Proteomes" id="UP000772196">
    <property type="component" value="Unassembled WGS sequence"/>
</dbReference>
<feature type="domain" description="EamA" evidence="8">
    <location>
        <begin position="17"/>
        <end position="145"/>
    </location>
</feature>
<accession>A0ABX1H0Y2</accession>
<dbReference type="EMBL" id="JAAWWP010000003">
    <property type="protein sequence ID" value="NKI40909.1"/>
    <property type="molecule type" value="Genomic_DNA"/>
</dbReference>
<feature type="transmembrane region" description="Helical" evidence="7">
    <location>
        <begin position="187"/>
        <end position="209"/>
    </location>
</feature>
<feature type="transmembrane region" description="Helical" evidence="7">
    <location>
        <begin position="42"/>
        <end position="60"/>
    </location>
</feature>
<evidence type="ECO:0000313" key="9">
    <source>
        <dbReference type="EMBL" id="NKI40909.1"/>
    </source>
</evidence>
<protein>
    <submittedName>
        <fullName evidence="9">EamA family transporter</fullName>
    </submittedName>
</protein>
<keyword evidence="10" id="KW-1185">Reference proteome</keyword>
<evidence type="ECO:0000259" key="8">
    <source>
        <dbReference type="Pfam" id="PF00892"/>
    </source>
</evidence>
<feature type="transmembrane region" description="Helical" evidence="7">
    <location>
        <begin position="99"/>
        <end position="119"/>
    </location>
</feature>
<dbReference type="Pfam" id="PF00892">
    <property type="entry name" value="EamA"/>
    <property type="match status" value="2"/>
</dbReference>
<keyword evidence="5 7" id="KW-0472">Membrane</keyword>
<proteinExistence type="inferred from homology"/>
<dbReference type="SUPFAM" id="SSF103481">
    <property type="entry name" value="Multidrug resistance efflux transporter EmrE"/>
    <property type="match status" value="2"/>
</dbReference>
<feature type="transmembrane region" description="Helical" evidence="7">
    <location>
        <begin position="131"/>
        <end position="150"/>
    </location>
</feature>
<evidence type="ECO:0000256" key="7">
    <source>
        <dbReference type="SAM" id="Phobius"/>
    </source>
</evidence>
<evidence type="ECO:0000256" key="1">
    <source>
        <dbReference type="ARBA" id="ARBA00004141"/>
    </source>
</evidence>
<organism evidence="9 10">
    <name type="scientific">Streptomyces physcomitrii</name>
    <dbReference type="NCBI Taxonomy" id="2724184"/>
    <lineage>
        <taxon>Bacteria</taxon>
        <taxon>Bacillati</taxon>
        <taxon>Actinomycetota</taxon>
        <taxon>Actinomycetes</taxon>
        <taxon>Kitasatosporales</taxon>
        <taxon>Streptomycetaceae</taxon>
        <taxon>Streptomyces</taxon>
    </lineage>
</organism>
<dbReference type="InterPro" id="IPR000620">
    <property type="entry name" value="EamA_dom"/>
</dbReference>
<sequence>MAGSGTLRTTQAGVRIAVLALLWGSTYLWIDLALDGLGPVQVAFIRCVFGALTLALYCLWSRVRLPRGAGVWRHVCVAAFFCNALPFTLFSLGQQSVDSGLAGVLNATTPLWSLLLGLTLGTERGLRPIRLAGLLLGFAGTVLIFAPWGADGATSWGALAILGAGASYAIAFNYMHRHLVGKGYATLSLSTAQLLAATGWTALLLPFSGSGSPGSEFLSLGHFDPGVKPLLAVIVLGVLATGVTFHLTYRIIADEGATDAATVGYLLPVVSVLLGALVLGEDLSLRIFAGMAVVLAGVAMTRRGKPSAEPESVGEPGSAGEPESVGKPDPAGEPDPVGRPESVGESGAPGGDSPEGETGRGDLTSPTPRA</sequence>
<feature type="transmembrane region" description="Helical" evidence="7">
    <location>
        <begin position="261"/>
        <end position="279"/>
    </location>
</feature>
<feature type="transmembrane region" description="Helical" evidence="7">
    <location>
        <begin position="72"/>
        <end position="93"/>
    </location>
</feature>
<evidence type="ECO:0000256" key="5">
    <source>
        <dbReference type="ARBA" id="ARBA00023136"/>
    </source>
</evidence>
<dbReference type="PANTHER" id="PTHR32322:SF9">
    <property type="entry name" value="AMINO-ACID METABOLITE EFFLUX PUMP-RELATED"/>
    <property type="match status" value="1"/>
</dbReference>
<evidence type="ECO:0000313" key="10">
    <source>
        <dbReference type="Proteomes" id="UP000772196"/>
    </source>
</evidence>
<gene>
    <name evidence="9" type="ORF">HFV08_06595</name>
</gene>
<dbReference type="InterPro" id="IPR037185">
    <property type="entry name" value="EmrE-like"/>
</dbReference>
<evidence type="ECO:0000256" key="3">
    <source>
        <dbReference type="ARBA" id="ARBA00022692"/>
    </source>
</evidence>